<evidence type="ECO:0000313" key="1">
    <source>
        <dbReference type="EMBL" id="KKL28249.1"/>
    </source>
</evidence>
<sequence>PETEKRIGCLRKVIRGRPCAILLPGSSISKLKRRIEELKGLDICFASVNDYWIMEDAILSKIDKKLDIIMRSAIECRVPGERDFAFLKRKSNFFISERAGYFESQMPLGDFLSNKVLFFVAERSEKMHYVPSPEYPLHFFAQASFTILTQILMVGGASLIVWFGADGGLIDWRNLYFGGWASDSLDRLKYDTETFNFTFQRLLSNVHNTWGKNPPLINCSEKSHYKVIKKVSYDEAFKELHDVYNKG</sequence>
<dbReference type="EMBL" id="LAZR01035165">
    <property type="protein sequence ID" value="KKL28249.1"/>
    <property type="molecule type" value="Genomic_DNA"/>
</dbReference>
<organism evidence="1">
    <name type="scientific">marine sediment metagenome</name>
    <dbReference type="NCBI Taxonomy" id="412755"/>
    <lineage>
        <taxon>unclassified sequences</taxon>
        <taxon>metagenomes</taxon>
        <taxon>ecological metagenomes</taxon>
    </lineage>
</organism>
<dbReference type="AlphaFoldDB" id="A0A0F9C290"/>
<accession>A0A0F9C290</accession>
<gene>
    <name evidence="1" type="ORF">LCGC14_2376990</name>
</gene>
<name>A0A0F9C290_9ZZZZ</name>
<evidence type="ECO:0008006" key="2">
    <source>
        <dbReference type="Google" id="ProtNLM"/>
    </source>
</evidence>
<reference evidence="1" key="1">
    <citation type="journal article" date="2015" name="Nature">
        <title>Complex archaea that bridge the gap between prokaryotes and eukaryotes.</title>
        <authorList>
            <person name="Spang A."/>
            <person name="Saw J.H."/>
            <person name="Jorgensen S.L."/>
            <person name="Zaremba-Niedzwiedzka K."/>
            <person name="Martijn J."/>
            <person name="Lind A.E."/>
            <person name="van Eijk R."/>
            <person name="Schleper C."/>
            <person name="Guy L."/>
            <person name="Ettema T.J."/>
        </authorList>
    </citation>
    <scope>NUCLEOTIDE SEQUENCE</scope>
</reference>
<feature type="non-terminal residue" evidence="1">
    <location>
        <position position="1"/>
    </location>
</feature>
<protein>
    <recommendedName>
        <fullName evidence="2">DUF115 domain-containing protein</fullName>
    </recommendedName>
</protein>
<comment type="caution">
    <text evidence="1">The sequence shown here is derived from an EMBL/GenBank/DDBJ whole genome shotgun (WGS) entry which is preliminary data.</text>
</comment>
<proteinExistence type="predicted"/>